<dbReference type="InterPro" id="IPR036397">
    <property type="entry name" value="RNaseH_sf"/>
</dbReference>
<evidence type="ECO:0000256" key="1">
    <source>
        <dbReference type="SAM" id="MobiDB-lite"/>
    </source>
</evidence>
<organism evidence="3 4">
    <name type="scientific">Protea cynaroides</name>
    <dbReference type="NCBI Taxonomy" id="273540"/>
    <lineage>
        <taxon>Eukaryota</taxon>
        <taxon>Viridiplantae</taxon>
        <taxon>Streptophyta</taxon>
        <taxon>Embryophyta</taxon>
        <taxon>Tracheophyta</taxon>
        <taxon>Spermatophyta</taxon>
        <taxon>Magnoliopsida</taxon>
        <taxon>Proteales</taxon>
        <taxon>Proteaceae</taxon>
        <taxon>Protea</taxon>
    </lineage>
</organism>
<keyword evidence="4" id="KW-1185">Reference proteome</keyword>
<feature type="region of interest" description="Disordered" evidence="1">
    <location>
        <begin position="213"/>
        <end position="241"/>
    </location>
</feature>
<comment type="caution">
    <text evidence="3">The sequence shown here is derived from an EMBL/GenBank/DDBJ whole genome shotgun (WGS) entry which is preliminary data.</text>
</comment>
<dbReference type="GO" id="GO:0004523">
    <property type="term" value="F:RNA-DNA hybrid ribonuclease activity"/>
    <property type="evidence" value="ECO:0007669"/>
    <property type="project" value="InterPro"/>
</dbReference>
<name>A0A9Q0KRY5_9MAGN</name>
<evidence type="ECO:0000313" key="3">
    <source>
        <dbReference type="EMBL" id="KAJ4975727.1"/>
    </source>
</evidence>
<dbReference type="InterPro" id="IPR044730">
    <property type="entry name" value="RNase_H-like_dom_plant"/>
</dbReference>
<protein>
    <recommendedName>
        <fullName evidence="2">RNase H type-1 domain-containing protein</fullName>
    </recommendedName>
</protein>
<proteinExistence type="predicted"/>
<dbReference type="CDD" id="cd06222">
    <property type="entry name" value="RNase_H_like"/>
    <property type="match status" value="1"/>
</dbReference>
<sequence length="241" mass="26008">MAEAIAIRLGLQAAITHGFCKLVVESDSASVISCVKDLSLPRQLDVQPIRADIIMTVSSLVQYSMVPCSLKLSFSCTGHDSITTALFSNENKKLSPSLSSPSLHFQINDQASRSIRRAKSKADDTCSLKNDHGIFSKLPSARYRSFPTMIPEENEEKLEFFGSLETGSQLHGLQLGGNLRGQLSNLLDKLASARYRSFPTMVIEENEEKLEFSDSGVGKGNKIDGGNGGSSDGGGFSTEVV</sequence>
<accession>A0A9Q0KRY5</accession>
<feature type="domain" description="RNase H type-1" evidence="2">
    <location>
        <begin position="1"/>
        <end position="63"/>
    </location>
</feature>
<dbReference type="EMBL" id="JAMYWD010000003">
    <property type="protein sequence ID" value="KAJ4975727.1"/>
    <property type="molecule type" value="Genomic_DNA"/>
</dbReference>
<dbReference type="GO" id="GO:0003676">
    <property type="term" value="F:nucleic acid binding"/>
    <property type="evidence" value="ECO:0007669"/>
    <property type="project" value="InterPro"/>
</dbReference>
<dbReference type="Gene3D" id="3.30.420.10">
    <property type="entry name" value="Ribonuclease H-like superfamily/Ribonuclease H"/>
    <property type="match status" value="1"/>
</dbReference>
<gene>
    <name evidence="3" type="ORF">NE237_000833</name>
</gene>
<dbReference type="InterPro" id="IPR002156">
    <property type="entry name" value="RNaseH_domain"/>
</dbReference>
<feature type="compositionally biased region" description="Gly residues" evidence="1">
    <location>
        <begin position="217"/>
        <end position="241"/>
    </location>
</feature>
<evidence type="ECO:0000313" key="4">
    <source>
        <dbReference type="Proteomes" id="UP001141806"/>
    </source>
</evidence>
<dbReference type="Proteomes" id="UP001141806">
    <property type="component" value="Unassembled WGS sequence"/>
</dbReference>
<evidence type="ECO:0000259" key="2">
    <source>
        <dbReference type="Pfam" id="PF13456"/>
    </source>
</evidence>
<dbReference type="AlphaFoldDB" id="A0A9Q0KRY5"/>
<reference evidence="3" key="1">
    <citation type="journal article" date="2023" name="Plant J.">
        <title>The genome of the king protea, Protea cynaroides.</title>
        <authorList>
            <person name="Chang J."/>
            <person name="Duong T.A."/>
            <person name="Schoeman C."/>
            <person name="Ma X."/>
            <person name="Roodt D."/>
            <person name="Barker N."/>
            <person name="Li Z."/>
            <person name="Van de Peer Y."/>
            <person name="Mizrachi E."/>
        </authorList>
    </citation>
    <scope>NUCLEOTIDE SEQUENCE</scope>
    <source>
        <tissue evidence="3">Young leaves</tissue>
    </source>
</reference>
<dbReference type="Pfam" id="PF13456">
    <property type="entry name" value="RVT_3"/>
    <property type="match status" value="1"/>
</dbReference>